<evidence type="ECO:0000313" key="3">
    <source>
        <dbReference type="Proteomes" id="UP001331761"/>
    </source>
</evidence>
<feature type="compositionally biased region" description="Polar residues" evidence="1">
    <location>
        <begin position="238"/>
        <end position="250"/>
    </location>
</feature>
<gene>
    <name evidence="2" type="ORF">GCK32_010606</name>
</gene>
<feature type="region of interest" description="Disordered" evidence="1">
    <location>
        <begin position="1"/>
        <end position="111"/>
    </location>
</feature>
<dbReference type="Proteomes" id="UP001331761">
    <property type="component" value="Unassembled WGS sequence"/>
</dbReference>
<feature type="compositionally biased region" description="Low complexity" evidence="1">
    <location>
        <begin position="11"/>
        <end position="21"/>
    </location>
</feature>
<comment type="caution">
    <text evidence="2">The sequence shown here is derived from an EMBL/GenBank/DDBJ whole genome shotgun (WGS) entry which is preliminary data.</text>
</comment>
<sequence length="362" mass="39420">MSEIDRFFFDSTTAETTSATTPTPPQEQEGEIAEITAKINRTIGEEELPKEKIMEQENSKDEEAQEKKSTSKEGEESSITPKKHIGSNHEVEDSVVELGKEPSTTEVAPQETEVFKSIAEYNKWIAERAAKRKQIRENGYKKYQQIMFKSGRNIVPVRLFFDTDPIGPPKIKESDEFAKRAILSSGLSDDKKVGEKLPVVDHSSQGQLKVTKEVNEADAHLINSGNTNVLAIDKGASVPTSESTTPTNATAVEKNSPPAVSEQPPSGIEDEDMSGSGLTPSGTSEIPEELFINDNTEIAPSTTSKQRLNVDNDGQAPPKSAVWIPDRSAVESVDSKETTSDKNSLSSSNPSAQLVSETAQIK</sequence>
<reference evidence="2 3" key="1">
    <citation type="submission" date="2019-10" db="EMBL/GenBank/DDBJ databases">
        <title>Assembly and Annotation for the nematode Trichostrongylus colubriformis.</title>
        <authorList>
            <person name="Martin J."/>
        </authorList>
    </citation>
    <scope>NUCLEOTIDE SEQUENCE [LARGE SCALE GENOMIC DNA]</scope>
    <source>
        <strain evidence="2">G859</strain>
        <tissue evidence="2">Whole worm</tissue>
    </source>
</reference>
<protein>
    <submittedName>
        <fullName evidence="2">Uncharacterized protein</fullName>
    </submittedName>
</protein>
<feature type="compositionally biased region" description="Basic and acidic residues" evidence="1">
    <location>
        <begin position="43"/>
        <end position="75"/>
    </location>
</feature>
<dbReference type="AlphaFoldDB" id="A0AAN8EWW2"/>
<organism evidence="2 3">
    <name type="scientific">Trichostrongylus colubriformis</name>
    <name type="common">Black scour worm</name>
    <dbReference type="NCBI Taxonomy" id="6319"/>
    <lineage>
        <taxon>Eukaryota</taxon>
        <taxon>Metazoa</taxon>
        <taxon>Ecdysozoa</taxon>
        <taxon>Nematoda</taxon>
        <taxon>Chromadorea</taxon>
        <taxon>Rhabditida</taxon>
        <taxon>Rhabditina</taxon>
        <taxon>Rhabditomorpha</taxon>
        <taxon>Strongyloidea</taxon>
        <taxon>Trichostrongylidae</taxon>
        <taxon>Trichostrongylus</taxon>
    </lineage>
</organism>
<proteinExistence type="predicted"/>
<keyword evidence="3" id="KW-1185">Reference proteome</keyword>
<feature type="compositionally biased region" description="Polar residues" evidence="1">
    <location>
        <begin position="293"/>
        <end position="309"/>
    </location>
</feature>
<feature type="non-terminal residue" evidence="2">
    <location>
        <position position="362"/>
    </location>
</feature>
<feature type="compositionally biased region" description="Low complexity" evidence="1">
    <location>
        <begin position="341"/>
        <end position="356"/>
    </location>
</feature>
<accession>A0AAN8EWW2</accession>
<evidence type="ECO:0000313" key="2">
    <source>
        <dbReference type="EMBL" id="KAK5968475.1"/>
    </source>
</evidence>
<feature type="region of interest" description="Disordered" evidence="1">
    <location>
        <begin position="237"/>
        <end position="362"/>
    </location>
</feature>
<name>A0AAN8EWW2_TRICO</name>
<evidence type="ECO:0000256" key="1">
    <source>
        <dbReference type="SAM" id="MobiDB-lite"/>
    </source>
</evidence>
<dbReference type="EMBL" id="WIXE01021340">
    <property type="protein sequence ID" value="KAK5968475.1"/>
    <property type="molecule type" value="Genomic_DNA"/>
</dbReference>